<protein>
    <submittedName>
        <fullName evidence="2">Integrating conjugative element protein</fullName>
    </submittedName>
</protein>
<comment type="caution">
    <text evidence="2">The sequence shown here is derived from an EMBL/GenBank/DDBJ whole genome shotgun (WGS) entry which is preliminary data.</text>
</comment>
<dbReference type="NCBIfam" id="TIGR03749">
    <property type="entry name" value="conj_TIGR03749"/>
    <property type="match status" value="1"/>
</dbReference>
<accession>A0A2N7JQP1</accession>
<dbReference type="EMBL" id="MCZF01000131">
    <property type="protein sequence ID" value="PMM52245.1"/>
    <property type="molecule type" value="Genomic_DNA"/>
</dbReference>
<dbReference type="Proteomes" id="UP000235533">
    <property type="component" value="Unassembled WGS sequence"/>
</dbReference>
<evidence type="ECO:0000256" key="1">
    <source>
        <dbReference type="SAM" id="SignalP"/>
    </source>
</evidence>
<dbReference type="RefSeq" id="WP_102552505.1">
    <property type="nucleotide sequence ID" value="NZ_MCZF01000131.1"/>
</dbReference>
<keyword evidence="1" id="KW-0732">Signal</keyword>
<proteinExistence type="predicted"/>
<evidence type="ECO:0000313" key="2">
    <source>
        <dbReference type="EMBL" id="PMM52245.1"/>
    </source>
</evidence>
<feature type="signal peptide" evidence="1">
    <location>
        <begin position="1"/>
        <end position="21"/>
    </location>
</feature>
<gene>
    <name evidence="2" type="ORF">BCT54_23370</name>
</gene>
<dbReference type="AlphaFoldDB" id="A0A2N7JQP1"/>
<feature type="chain" id="PRO_5014970255" evidence="1">
    <location>
        <begin position="22"/>
        <end position="273"/>
    </location>
</feature>
<name>A0A2N7JQP1_VIBSP</name>
<dbReference type="InterPro" id="IPR021844">
    <property type="entry name" value="Integr_conj_element_PFL4704"/>
</dbReference>
<reference evidence="3" key="1">
    <citation type="submission" date="2016-07" db="EMBL/GenBank/DDBJ databases">
        <title>Nontailed viruses are major unrecognized killers of bacteria in the ocean.</title>
        <authorList>
            <person name="Kauffman K."/>
            <person name="Hussain F."/>
            <person name="Yang J."/>
            <person name="Arevalo P."/>
            <person name="Brown J."/>
            <person name="Cutler M."/>
            <person name="Kelly L."/>
            <person name="Polz M.F."/>
        </authorList>
    </citation>
    <scope>NUCLEOTIDE SEQUENCE [LARGE SCALE GENOMIC DNA]</scope>
    <source>
        <strain evidence="3">10N.261.48.B5</strain>
    </source>
</reference>
<dbReference type="Pfam" id="PF11920">
    <property type="entry name" value="DUF3438"/>
    <property type="match status" value="1"/>
</dbReference>
<sequence length="273" mass="29871">MRRLLLWMSVTLIALTHPLYAQTPRAMNWEGTPLPVTLSVDKEMILTFDAPVRIGVPSLLSQSLSASSLDNRVYLTASQTFQATRLQVERLSDGARMLINLSAAPAPDAPSKVAIFFQAQTAPQASPKNQTITPSNHLRMDNSTLLVRYAQQSLYSPSYAIEPLKDVQRTPFHLPENMALSTFPLWQVNAKPLAAWRLNGTVVTAIELQHQGGHTQTLDPRQVTLGQGCALKRCSVSFAHPDLGEKGSQTSSTTAFIVTPGSLSDFIYGGVSW</sequence>
<evidence type="ECO:0000313" key="3">
    <source>
        <dbReference type="Proteomes" id="UP000235533"/>
    </source>
</evidence>
<organism evidence="2 3">
    <name type="scientific">Vibrio splendidus</name>
    <dbReference type="NCBI Taxonomy" id="29497"/>
    <lineage>
        <taxon>Bacteria</taxon>
        <taxon>Pseudomonadati</taxon>
        <taxon>Pseudomonadota</taxon>
        <taxon>Gammaproteobacteria</taxon>
        <taxon>Vibrionales</taxon>
        <taxon>Vibrionaceae</taxon>
        <taxon>Vibrio</taxon>
    </lineage>
</organism>